<keyword evidence="1" id="KW-0175">Coiled coil</keyword>
<evidence type="ECO:0000256" key="1">
    <source>
        <dbReference type="SAM" id="Coils"/>
    </source>
</evidence>
<dbReference type="EMBL" id="JAHHHV010000012">
    <property type="protein sequence ID" value="MBW4464408.1"/>
    <property type="molecule type" value="Genomic_DNA"/>
</dbReference>
<dbReference type="InterPro" id="IPR030816">
    <property type="entry name" value="CHP04376"/>
</dbReference>
<dbReference type="NCBIfam" id="TIGR04376">
    <property type="entry name" value="TIGR04376 family protein"/>
    <property type="match status" value="1"/>
</dbReference>
<accession>A0A951P7G6</accession>
<reference evidence="3" key="2">
    <citation type="journal article" date="2022" name="Microbiol. Resour. Announc.">
        <title>Metagenome Sequencing to Explore Phylogenomics of Terrestrial Cyanobacteria.</title>
        <authorList>
            <person name="Ward R.D."/>
            <person name="Stajich J.E."/>
            <person name="Johansen J.R."/>
            <person name="Huntemann M."/>
            <person name="Clum A."/>
            <person name="Foster B."/>
            <person name="Foster B."/>
            <person name="Roux S."/>
            <person name="Palaniappan K."/>
            <person name="Varghese N."/>
            <person name="Mukherjee S."/>
            <person name="Reddy T.B.K."/>
            <person name="Daum C."/>
            <person name="Copeland A."/>
            <person name="Chen I.A."/>
            <person name="Ivanova N.N."/>
            <person name="Kyrpides N.C."/>
            <person name="Shapiro N."/>
            <person name="Eloe-Fadrosh E.A."/>
            <person name="Pietrasiak N."/>
        </authorList>
    </citation>
    <scope>NUCLEOTIDE SEQUENCE</scope>
    <source>
        <strain evidence="3">GSE-TBD4-15B</strain>
    </source>
</reference>
<name>A0A951P7G6_9CYAN</name>
<feature type="coiled-coil region" evidence="1">
    <location>
        <begin position="120"/>
        <end position="147"/>
    </location>
</feature>
<dbReference type="AlphaFoldDB" id="A0A951P7G6"/>
<evidence type="ECO:0000313" key="3">
    <source>
        <dbReference type="EMBL" id="MBW4464408.1"/>
    </source>
</evidence>
<gene>
    <name evidence="3" type="ORF">KME07_03075</name>
</gene>
<evidence type="ECO:0000256" key="2">
    <source>
        <dbReference type="SAM" id="MobiDB-lite"/>
    </source>
</evidence>
<organism evidence="3 4">
    <name type="scientific">Pegethrix bostrychoides GSE-TBD4-15B</name>
    <dbReference type="NCBI Taxonomy" id="2839662"/>
    <lineage>
        <taxon>Bacteria</taxon>
        <taxon>Bacillati</taxon>
        <taxon>Cyanobacteriota</taxon>
        <taxon>Cyanophyceae</taxon>
        <taxon>Oculatellales</taxon>
        <taxon>Oculatellaceae</taxon>
        <taxon>Pegethrix</taxon>
    </lineage>
</organism>
<evidence type="ECO:0000313" key="4">
    <source>
        <dbReference type="Proteomes" id="UP000707356"/>
    </source>
</evidence>
<reference evidence="3" key="1">
    <citation type="submission" date="2021-05" db="EMBL/GenBank/DDBJ databases">
        <authorList>
            <person name="Pietrasiak N."/>
            <person name="Ward R."/>
            <person name="Stajich J.E."/>
            <person name="Kurbessoian T."/>
        </authorList>
    </citation>
    <scope>NUCLEOTIDE SEQUENCE</scope>
    <source>
        <strain evidence="3">GSE-TBD4-15B</strain>
    </source>
</reference>
<feature type="compositionally biased region" description="Polar residues" evidence="2">
    <location>
        <begin position="163"/>
        <end position="172"/>
    </location>
</feature>
<feature type="coiled-coil region" evidence="1">
    <location>
        <begin position="27"/>
        <end position="65"/>
    </location>
</feature>
<proteinExistence type="predicted"/>
<sequence>MGIFEDLSSFLEMRLEEFIRNNPHLELQALEENLLEQEEETLRLLAELKVREKRLQDEILATAQEIQRWHERIEKAKAAQRFDLAKPAEEREAALLRQGNQLWGQMEVLKQRMQQTVELQQQIQIRRREVKSKVAEAQANRASYQATASAQAAQQAGSTEQQWQTAGWNQTAKPPLDLEKAFQKWETDEELEALKRQMQR</sequence>
<feature type="region of interest" description="Disordered" evidence="2">
    <location>
        <begin position="152"/>
        <end position="175"/>
    </location>
</feature>
<feature type="compositionally biased region" description="Low complexity" evidence="2">
    <location>
        <begin position="152"/>
        <end position="162"/>
    </location>
</feature>
<protein>
    <submittedName>
        <fullName evidence="3">TIGR04376 family protein</fullName>
    </submittedName>
</protein>
<comment type="caution">
    <text evidence="3">The sequence shown here is derived from an EMBL/GenBank/DDBJ whole genome shotgun (WGS) entry which is preliminary data.</text>
</comment>
<dbReference type="Proteomes" id="UP000707356">
    <property type="component" value="Unassembled WGS sequence"/>
</dbReference>